<dbReference type="RefSeq" id="WP_318601338.1">
    <property type="nucleotide sequence ID" value="NZ_JAWSTH010000176.1"/>
</dbReference>
<reference evidence="4 5" key="2">
    <citation type="submission" date="2023-10" db="EMBL/GenBank/DDBJ databases">
        <authorList>
            <person name="Han X.F."/>
        </authorList>
    </citation>
    <scope>NUCLEOTIDE SEQUENCE [LARGE SCALE GENOMIC DNA]</scope>
    <source>
        <strain evidence="4 5">KCTC 39840</strain>
    </source>
</reference>
<dbReference type="Proteomes" id="UP001284601">
    <property type="component" value="Unassembled WGS sequence"/>
</dbReference>
<dbReference type="PANTHER" id="PTHR43433:SF5">
    <property type="entry name" value="AB HYDROLASE-1 DOMAIN-CONTAINING PROTEIN"/>
    <property type="match status" value="1"/>
</dbReference>
<dbReference type="GO" id="GO:0016787">
    <property type="term" value="F:hydrolase activity"/>
    <property type="evidence" value="ECO:0007669"/>
    <property type="project" value="UniProtKB-KW"/>
</dbReference>
<feature type="region of interest" description="Disordered" evidence="1">
    <location>
        <begin position="159"/>
        <end position="180"/>
    </location>
</feature>
<gene>
    <name evidence="4" type="ORF">R7226_30650</name>
</gene>
<organism evidence="4 5">
    <name type="scientific">Conexibacter stalactiti</name>
    <dbReference type="NCBI Taxonomy" id="1940611"/>
    <lineage>
        <taxon>Bacteria</taxon>
        <taxon>Bacillati</taxon>
        <taxon>Actinomycetota</taxon>
        <taxon>Thermoleophilia</taxon>
        <taxon>Solirubrobacterales</taxon>
        <taxon>Conexibacteraceae</taxon>
        <taxon>Conexibacter</taxon>
    </lineage>
</organism>
<dbReference type="SUPFAM" id="SSF53474">
    <property type="entry name" value="alpha/beta-Hydrolases"/>
    <property type="match status" value="1"/>
</dbReference>
<proteinExistence type="predicted"/>
<dbReference type="Gene3D" id="3.40.50.1820">
    <property type="entry name" value="alpha/beta hydrolase"/>
    <property type="match status" value="1"/>
</dbReference>
<keyword evidence="2" id="KW-0732">Signal</keyword>
<dbReference type="Pfam" id="PF00561">
    <property type="entry name" value="Abhydrolase_1"/>
    <property type="match status" value="1"/>
</dbReference>
<feature type="chain" id="PRO_5046472194" evidence="2">
    <location>
        <begin position="19"/>
        <end position="311"/>
    </location>
</feature>
<dbReference type="PRINTS" id="PR00111">
    <property type="entry name" value="ABHYDROLASE"/>
</dbReference>
<feature type="domain" description="AB hydrolase-1" evidence="3">
    <location>
        <begin position="57"/>
        <end position="294"/>
    </location>
</feature>
<keyword evidence="4" id="KW-0378">Hydrolase</keyword>
<dbReference type="InterPro" id="IPR029058">
    <property type="entry name" value="AB_hydrolase_fold"/>
</dbReference>
<sequence>MIVGVAAAAALVAPGAPAAARSATPPAAPAAAPFHAEVRHATVGGERIAWYERGSGPPLLLAIGTGSTMAEWDPALLALLARDRRLILFDYPGLGRSSRRPPGARTSFAGLADTAAGLLREIGIESADVLGWSMGGFVAQQLAIRHPARVRRLALAGTNPGGDRAVLGPPADQRIDSDPDPSDAAVLRVLYPRTRTGQAEGRAFLARLERASEAGTIPDDFAVPAATVRSQVAAEDPWLRSNANARALRRLRLPVLVTAGRADPVTPPLNARRIARLIPGARLALLPGAHAFLFGERVRFTRLLDRFLGAP</sequence>
<protein>
    <submittedName>
        <fullName evidence="4">Alpha/beta fold hydrolase</fullName>
    </submittedName>
</protein>
<evidence type="ECO:0000313" key="4">
    <source>
        <dbReference type="EMBL" id="MDW5598759.1"/>
    </source>
</evidence>
<feature type="signal peptide" evidence="2">
    <location>
        <begin position="1"/>
        <end position="18"/>
    </location>
</feature>
<dbReference type="EMBL" id="JAWSTH010000176">
    <property type="protein sequence ID" value="MDW5598759.1"/>
    <property type="molecule type" value="Genomic_DNA"/>
</dbReference>
<name>A0ABU4I3B6_9ACTN</name>
<accession>A0ABU4I3B6</accession>
<reference evidence="5" key="1">
    <citation type="submission" date="2023-07" db="EMBL/GenBank/DDBJ databases">
        <title>Conexibacter stalactiti sp. nov., isolated from stalactites in a lava cave and emended description of the genus Conexibacter.</title>
        <authorList>
            <person name="Lee S.D."/>
        </authorList>
    </citation>
    <scope>NUCLEOTIDE SEQUENCE [LARGE SCALE GENOMIC DNA]</scope>
    <source>
        <strain evidence="5">KCTC 39840</strain>
    </source>
</reference>
<evidence type="ECO:0000256" key="1">
    <source>
        <dbReference type="SAM" id="MobiDB-lite"/>
    </source>
</evidence>
<keyword evidence="5" id="KW-1185">Reference proteome</keyword>
<comment type="caution">
    <text evidence="4">The sequence shown here is derived from an EMBL/GenBank/DDBJ whole genome shotgun (WGS) entry which is preliminary data.</text>
</comment>
<dbReference type="PANTHER" id="PTHR43433">
    <property type="entry name" value="HYDROLASE, ALPHA/BETA FOLD FAMILY PROTEIN"/>
    <property type="match status" value="1"/>
</dbReference>
<evidence type="ECO:0000313" key="5">
    <source>
        <dbReference type="Proteomes" id="UP001284601"/>
    </source>
</evidence>
<dbReference type="InterPro" id="IPR000073">
    <property type="entry name" value="AB_hydrolase_1"/>
</dbReference>
<dbReference type="InterPro" id="IPR050471">
    <property type="entry name" value="AB_hydrolase"/>
</dbReference>
<evidence type="ECO:0000259" key="3">
    <source>
        <dbReference type="Pfam" id="PF00561"/>
    </source>
</evidence>
<evidence type="ECO:0000256" key="2">
    <source>
        <dbReference type="SAM" id="SignalP"/>
    </source>
</evidence>